<evidence type="ECO:0000256" key="4">
    <source>
        <dbReference type="SAM" id="MobiDB-lite"/>
    </source>
</evidence>
<dbReference type="Proteomes" id="UP000006911">
    <property type="component" value="Unassembled WGS sequence"/>
</dbReference>
<dbReference type="PANTHER" id="PTHR12686">
    <property type="entry name" value="3'-5' EXORIBONUCLEASE CSL4-RELATED"/>
    <property type="match status" value="1"/>
</dbReference>
<dbReference type="GO" id="GO:0000467">
    <property type="term" value="P:exonucleolytic trimming to generate mature 3'-end of 5.8S rRNA from tricistronic rRNA transcript (SSU-rRNA, 5.8S rRNA, LSU-rRNA)"/>
    <property type="evidence" value="ECO:0007669"/>
    <property type="project" value="EnsemblFungi"/>
</dbReference>
<dbReference type="EMBL" id="FN430297">
    <property type="protein sequence ID" value="CAZ83808.1"/>
    <property type="molecule type" value="Genomic_DNA"/>
</dbReference>
<gene>
    <name evidence="7" type="ORF">GSTUM_00007654001</name>
</gene>
<keyword evidence="3" id="KW-0271">Exosome</keyword>
<dbReference type="GO" id="GO:0000785">
    <property type="term" value="C:chromatin"/>
    <property type="evidence" value="ECO:0007669"/>
    <property type="project" value="EnsemblFungi"/>
</dbReference>
<dbReference type="STRING" id="656061.D5GH15"/>
<reference evidence="7 8" key="1">
    <citation type="journal article" date="2010" name="Nature">
        <title>Perigord black truffle genome uncovers evolutionary origins and mechanisms of symbiosis.</title>
        <authorList>
            <person name="Martin F."/>
            <person name="Kohler A."/>
            <person name="Murat C."/>
            <person name="Balestrini R."/>
            <person name="Coutinho P.M."/>
            <person name="Jaillon O."/>
            <person name="Montanini B."/>
            <person name="Morin E."/>
            <person name="Noel B."/>
            <person name="Percudani R."/>
            <person name="Porcel B."/>
            <person name="Rubini A."/>
            <person name="Amicucci A."/>
            <person name="Amselem J."/>
            <person name="Anthouard V."/>
            <person name="Arcioni S."/>
            <person name="Artiguenave F."/>
            <person name="Aury J.M."/>
            <person name="Ballario P."/>
            <person name="Bolchi A."/>
            <person name="Brenna A."/>
            <person name="Brun A."/>
            <person name="Buee M."/>
            <person name="Cantarel B."/>
            <person name="Chevalier G."/>
            <person name="Couloux A."/>
            <person name="Da Silva C."/>
            <person name="Denoeud F."/>
            <person name="Duplessis S."/>
            <person name="Ghignone S."/>
            <person name="Hilselberger B."/>
            <person name="Iotti M."/>
            <person name="Marcais B."/>
            <person name="Mello A."/>
            <person name="Miranda M."/>
            <person name="Pacioni G."/>
            <person name="Quesneville H."/>
            <person name="Riccioni C."/>
            <person name="Ruotolo R."/>
            <person name="Splivallo R."/>
            <person name="Stocchi V."/>
            <person name="Tisserant E."/>
            <person name="Viscomi A.R."/>
            <person name="Zambonelli A."/>
            <person name="Zampieri E."/>
            <person name="Henrissat B."/>
            <person name="Lebrun M.H."/>
            <person name="Paolocci F."/>
            <person name="Bonfante P."/>
            <person name="Ottonello S."/>
            <person name="Wincker P."/>
        </authorList>
    </citation>
    <scope>NUCLEOTIDE SEQUENCE [LARGE SCALE GENOMIC DNA]</scope>
    <source>
        <strain evidence="7 8">Mel28</strain>
    </source>
</reference>
<dbReference type="InterPro" id="IPR012340">
    <property type="entry name" value="NA-bd_OB-fold"/>
</dbReference>
<evidence type="ECO:0000313" key="7">
    <source>
        <dbReference type="EMBL" id="CAZ83808.1"/>
    </source>
</evidence>
<dbReference type="GO" id="GO:0000176">
    <property type="term" value="C:nuclear exosome (RNase complex)"/>
    <property type="evidence" value="ECO:0007669"/>
    <property type="project" value="EnsemblFungi"/>
</dbReference>
<sequence>MSQNLPLPPIALPGQPLAQSPPYAAGPGTYTTQNPTRTVITASVAGIPRVHADKSVSVTRPSPSHPLLLLPEVASTVLARVTRLNPRQATVEIFAIQGGGDGIHGGGDGGCVCEHTFQGVIRAQDVRATEKDRIKMLESFRVGDVVRAVVISLGDQSNYYLSTASNSLGVVVAHSDAGDPLHPINWRQMACARTGIVEERKVAKPI</sequence>
<dbReference type="GeneID" id="9185062"/>
<dbReference type="PANTHER" id="PTHR12686:SF8">
    <property type="entry name" value="EXOSOME COMPLEX COMPONENT CSL4"/>
    <property type="match status" value="1"/>
</dbReference>
<dbReference type="SUPFAM" id="SSF110324">
    <property type="entry name" value="Ribosomal L27 protein-like"/>
    <property type="match status" value="1"/>
</dbReference>
<feature type="compositionally biased region" description="Pro residues" evidence="4">
    <location>
        <begin position="1"/>
        <end position="11"/>
    </location>
</feature>
<protein>
    <submittedName>
        <fullName evidence="7">(Perigord truffle) hypothetical protein</fullName>
    </submittedName>
</protein>
<evidence type="ECO:0000259" key="5">
    <source>
        <dbReference type="Pfam" id="PF10447"/>
    </source>
</evidence>
<accession>D5GH15</accession>
<dbReference type="GO" id="GO:0003723">
    <property type="term" value="F:RNA binding"/>
    <property type="evidence" value="ECO:0007669"/>
    <property type="project" value="InterPro"/>
</dbReference>
<dbReference type="InterPro" id="IPR039771">
    <property type="entry name" value="Csl4"/>
</dbReference>
<dbReference type="GO" id="GO:0070481">
    <property type="term" value="P:nuclear-transcribed mRNA catabolic process, non-stop decay"/>
    <property type="evidence" value="ECO:0007669"/>
    <property type="project" value="EnsemblFungi"/>
</dbReference>
<feature type="region of interest" description="Disordered" evidence="4">
    <location>
        <begin position="1"/>
        <end position="34"/>
    </location>
</feature>
<dbReference type="InterPro" id="IPR019495">
    <property type="entry name" value="EXOSC1_C"/>
</dbReference>
<dbReference type="Pfam" id="PF14382">
    <property type="entry name" value="ECR1_N"/>
    <property type="match status" value="1"/>
</dbReference>
<dbReference type="RefSeq" id="XP_002839617.1">
    <property type="nucleotide sequence ID" value="XM_002839571.1"/>
</dbReference>
<dbReference type="OMA" id="LRFAKCD"/>
<proteinExistence type="predicted"/>
<dbReference type="Pfam" id="PF10447">
    <property type="entry name" value="EXOSC1"/>
    <property type="match status" value="2"/>
</dbReference>
<evidence type="ECO:0000256" key="1">
    <source>
        <dbReference type="ARBA" id="ARBA00004604"/>
    </source>
</evidence>
<dbReference type="Gene3D" id="2.40.50.140">
    <property type="entry name" value="Nucleic acid-binding proteins"/>
    <property type="match status" value="1"/>
</dbReference>
<dbReference type="GO" id="GO:0071038">
    <property type="term" value="P:TRAMP-dependent tRNA surveillance pathway"/>
    <property type="evidence" value="ECO:0007669"/>
    <property type="project" value="EnsemblFungi"/>
</dbReference>
<keyword evidence="8" id="KW-1185">Reference proteome</keyword>
<evidence type="ECO:0000256" key="3">
    <source>
        <dbReference type="ARBA" id="ARBA00022835"/>
    </source>
</evidence>
<dbReference type="InParanoid" id="D5GH15"/>
<dbReference type="GO" id="GO:0000177">
    <property type="term" value="C:cytoplasmic exosome (RNase complex)"/>
    <property type="evidence" value="ECO:0007669"/>
    <property type="project" value="EnsemblFungi"/>
</dbReference>
<keyword evidence="2" id="KW-0963">Cytoplasm</keyword>
<dbReference type="GO" id="GO:0006397">
    <property type="term" value="P:mRNA processing"/>
    <property type="evidence" value="ECO:0007669"/>
    <property type="project" value="EnsemblFungi"/>
</dbReference>
<dbReference type="HOGENOM" id="CLU_067135_3_1_1"/>
<dbReference type="SUPFAM" id="SSF50249">
    <property type="entry name" value="Nucleic acid-binding proteins"/>
    <property type="match status" value="1"/>
</dbReference>
<dbReference type="KEGG" id="tml:GSTUM_00007654001"/>
<dbReference type="InterPro" id="IPR025721">
    <property type="entry name" value="Exosome_cplx_N_dom"/>
</dbReference>
<evidence type="ECO:0000259" key="6">
    <source>
        <dbReference type="Pfam" id="PF14382"/>
    </source>
</evidence>
<name>D5GH15_TUBMM</name>
<dbReference type="CDD" id="cd05791">
    <property type="entry name" value="S1_CSL4"/>
    <property type="match status" value="1"/>
</dbReference>
<dbReference type="GO" id="GO:0071035">
    <property type="term" value="P:nuclear polyadenylation-dependent rRNA catabolic process"/>
    <property type="evidence" value="ECO:0007669"/>
    <property type="project" value="EnsemblFungi"/>
</dbReference>
<evidence type="ECO:0000313" key="8">
    <source>
        <dbReference type="Proteomes" id="UP000006911"/>
    </source>
</evidence>
<dbReference type="FunCoup" id="D5GH15">
    <property type="interactions" value="287"/>
</dbReference>
<comment type="subcellular location">
    <subcellularLocation>
        <location evidence="1">Nucleus</location>
        <location evidence="1">Nucleolus</location>
    </subcellularLocation>
</comment>
<dbReference type="eggNOG" id="KOG3409">
    <property type="taxonomic scope" value="Eukaryota"/>
</dbReference>
<feature type="domain" description="Exosome complex component CSL4 C-terminal" evidence="5">
    <location>
        <begin position="114"/>
        <end position="153"/>
    </location>
</feature>
<dbReference type="GO" id="GO:0005730">
    <property type="term" value="C:nucleolus"/>
    <property type="evidence" value="ECO:0007669"/>
    <property type="project" value="UniProtKB-SubCell"/>
</dbReference>
<feature type="domain" description="Exosome complex component N-terminal" evidence="6">
    <location>
        <begin position="10"/>
        <end position="47"/>
    </location>
</feature>
<organism evidence="7 8">
    <name type="scientific">Tuber melanosporum (strain Mel28)</name>
    <name type="common">Perigord black truffle</name>
    <dbReference type="NCBI Taxonomy" id="656061"/>
    <lineage>
        <taxon>Eukaryota</taxon>
        <taxon>Fungi</taxon>
        <taxon>Dikarya</taxon>
        <taxon>Ascomycota</taxon>
        <taxon>Pezizomycotina</taxon>
        <taxon>Pezizomycetes</taxon>
        <taxon>Pezizales</taxon>
        <taxon>Tuberaceae</taxon>
        <taxon>Tuber</taxon>
    </lineage>
</organism>
<dbReference type="AlphaFoldDB" id="D5GH15"/>
<feature type="domain" description="Exosome complex component CSL4 C-terminal" evidence="5">
    <location>
        <begin position="70"/>
        <end position="102"/>
    </location>
</feature>
<evidence type="ECO:0000256" key="2">
    <source>
        <dbReference type="ARBA" id="ARBA00022490"/>
    </source>
</evidence>